<evidence type="ECO:0000256" key="9">
    <source>
        <dbReference type="ARBA" id="ARBA00023136"/>
    </source>
</evidence>
<comment type="subcellular location">
    <subcellularLocation>
        <location evidence="1">Mitochondrion inner membrane</location>
    </subcellularLocation>
</comment>
<dbReference type="GO" id="GO:0015078">
    <property type="term" value="F:proton transmembrane transporter activity"/>
    <property type="evidence" value="ECO:0007669"/>
    <property type="project" value="InterPro"/>
</dbReference>
<evidence type="ECO:0000256" key="1">
    <source>
        <dbReference type="ARBA" id="ARBA00004273"/>
    </source>
</evidence>
<feature type="region of interest" description="Disordered" evidence="10">
    <location>
        <begin position="125"/>
        <end position="146"/>
    </location>
</feature>
<dbReference type="PANTHER" id="PTHR12441:SF10">
    <property type="entry name" value="ATP SYNTHASE-COUPLING FACTOR 6, MITOCHONDRIAL"/>
    <property type="match status" value="1"/>
</dbReference>
<dbReference type="OrthoDB" id="8902296at2759"/>
<dbReference type="InterPro" id="IPR036204">
    <property type="entry name" value="ATP_synth_f6_sf_mt"/>
</dbReference>
<dbReference type="Gene3D" id="1.10.246.110">
    <property type="entry name" value="Mitochondrial ATP synthase-coupling factor 6"/>
    <property type="match status" value="1"/>
</dbReference>
<keyword evidence="5" id="KW-0375">Hydrogen ion transport</keyword>
<sequence length="146" mass="16609">MYLKKNTETIALAHYVLHRSTFQLGINLSERAMNAVKILRCGNAVRSSVVLQRNFGVCSVLMTNKTATDPIQKLFLEKLKDYNKRSSGGGKFVDISPEKQKEYDEILLNLKKQYGADKGEDFTKFPTFNFPEPKLDPINMDERTSA</sequence>
<dbReference type="GO" id="GO:0005743">
    <property type="term" value="C:mitochondrial inner membrane"/>
    <property type="evidence" value="ECO:0007669"/>
    <property type="project" value="UniProtKB-SubCell"/>
</dbReference>
<name>A0A8X6WLT6_9ARAC</name>
<dbReference type="SUPFAM" id="SSF111357">
    <property type="entry name" value="Mitochondrial ATP synthase coupling factor 6"/>
    <property type="match status" value="1"/>
</dbReference>
<dbReference type="PANTHER" id="PTHR12441">
    <property type="entry name" value="ATP SYNTHASE COUPLING FACTOR 6, MITOCHONDRIAL"/>
    <property type="match status" value="1"/>
</dbReference>
<dbReference type="InterPro" id="IPR008387">
    <property type="entry name" value="ATP_synth_f6_mt"/>
</dbReference>
<protein>
    <submittedName>
        <fullName evidence="11">ATP synthase-coupling factor 6, mitochondrial</fullName>
    </submittedName>
</protein>
<proteinExistence type="inferred from homology"/>
<accession>A0A8X6WLT6</accession>
<evidence type="ECO:0000256" key="7">
    <source>
        <dbReference type="ARBA" id="ARBA00023065"/>
    </source>
</evidence>
<keyword evidence="7" id="KW-0406">Ion transport</keyword>
<dbReference type="AlphaFoldDB" id="A0A8X6WLT6"/>
<organism evidence="11 12">
    <name type="scientific">Trichonephila inaurata madagascariensis</name>
    <dbReference type="NCBI Taxonomy" id="2747483"/>
    <lineage>
        <taxon>Eukaryota</taxon>
        <taxon>Metazoa</taxon>
        <taxon>Ecdysozoa</taxon>
        <taxon>Arthropoda</taxon>
        <taxon>Chelicerata</taxon>
        <taxon>Arachnida</taxon>
        <taxon>Araneae</taxon>
        <taxon>Araneomorphae</taxon>
        <taxon>Entelegynae</taxon>
        <taxon>Araneoidea</taxon>
        <taxon>Nephilidae</taxon>
        <taxon>Trichonephila</taxon>
        <taxon>Trichonephila inaurata</taxon>
    </lineage>
</organism>
<comment type="caution">
    <text evidence="11">The sequence shown here is derived from an EMBL/GenBank/DDBJ whole genome shotgun (WGS) entry which is preliminary data.</text>
</comment>
<keyword evidence="3" id="KW-0813">Transport</keyword>
<keyword evidence="9" id="KW-0472">Membrane</keyword>
<evidence type="ECO:0000313" key="12">
    <source>
        <dbReference type="Proteomes" id="UP000886998"/>
    </source>
</evidence>
<keyword evidence="12" id="KW-1185">Reference proteome</keyword>
<dbReference type="GO" id="GO:0045259">
    <property type="term" value="C:proton-transporting ATP synthase complex"/>
    <property type="evidence" value="ECO:0007669"/>
    <property type="project" value="UniProtKB-KW"/>
</dbReference>
<dbReference type="GO" id="GO:0015986">
    <property type="term" value="P:proton motive force-driven ATP synthesis"/>
    <property type="evidence" value="ECO:0007669"/>
    <property type="project" value="InterPro"/>
</dbReference>
<dbReference type="EMBL" id="BMAV01000085">
    <property type="protein sequence ID" value="GFY37075.1"/>
    <property type="molecule type" value="Genomic_DNA"/>
</dbReference>
<dbReference type="Pfam" id="PF05511">
    <property type="entry name" value="ATP-synt_F6"/>
    <property type="match status" value="1"/>
</dbReference>
<evidence type="ECO:0000256" key="4">
    <source>
        <dbReference type="ARBA" id="ARBA00022547"/>
    </source>
</evidence>
<keyword evidence="4" id="KW-0138">CF(0)</keyword>
<keyword evidence="6" id="KW-0999">Mitochondrion inner membrane</keyword>
<evidence type="ECO:0000256" key="6">
    <source>
        <dbReference type="ARBA" id="ARBA00022792"/>
    </source>
</evidence>
<dbReference type="Proteomes" id="UP000886998">
    <property type="component" value="Unassembled WGS sequence"/>
</dbReference>
<keyword evidence="8" id="KW-0496">Mitochondrion</keyword>
<evidence type="ECO:0000256" key="2">
    <source>
        <dbReference type="ARBA" id="ARBA00007346"/>
    </source>
</evidence>
<evidence type="ECO:0000313" key="11">
    <source>
        <dbReference type="EMBL" id="GFY37075.1"/>
    </source>
</evidence>
<evidence type="ECO:0000256" key="8">
    <source>
        <dbReference type="ARBA" id="ARBA00023128"/>
    </source>
</evidence>
<gene>
    <name evidence="11" type="primary">ATPsynCf6</name>
    <name evidence="11" type="ORF">TNIN_261391</name>
</gene>
<comment type="similarity">
    <text evidence="2">Belongs to the eukaryotic ATPase subunit F6 family.</text>
</comment>
<dbReference type="FunFam" id="1.10.246.110:FF:000001">
    <property type="entry name" value="ATP synthase-coupling factor 6, mitochondrial"/>
    <property type="match status" value="1"/>
</dbReference>
<evidence type="ECO:0000256" key="5">
    <source>
        <dbReference type="ARBA" id="ARBA00022781"/>
    </source>
</evidence>
<evidence type="ECO:0000256" key="3">
    <source>
        <dbReference type="ARBA" id="ARBA00022448"/>
    </source>
</evidence>
<evidence type="ECO:0000256" key="10">
    <source>
        <dbReference type="SAM" id="MobiDB-lite"/>
    </source>
</evidence>
<reference evidence="11" key="1">
    <citation type="submission" date="2020-08" db="EMBL/GenBank/DDBJ databases">
        <title>Multicomponent nature underlies the extraordinary mechanical properties of spider dragline silk.</title>
        <authorList>
            <person name="Kono N."/>
            <person name="Nakamura H."/>
            <person name="Mori M."/>
            <person name="Yoshida Y."/>
            <person name="Ohtoshi R."/>
            <person name="Malay A.D."/>
            <person name="Moran D.A.P."/>
            <person name="Tomita M."/>
            <person name="Numata K."/>
            <person name="Arakawa K."/>
        </authorList>
    </citation>
    <scope>NUCLEOTIDE SEQUENCE</scope>
</reference>